<evidence type="ECO:0000256" key="5">
    <source>
        <dbReference type="ARBA" id="ARBA00023002"/>
    </source>
</evidence>
<evidence type="ECO:0000256" key="6">
    <source>
        <dbReference type="ARBA" id="ARBA00023157"/>
    </source>
</evidence>
<keyword evidence="7" id="KW-0325">Glycoprotein</keyword>
<dbReference type="CDD" id="cd02961">
    <property type="entry name" value="PDI_a_family"/>
    <property type="match status" value="1"/>
</dbReference>
<keyword evidence="8" id="KW-1133">Transmembrane helix</keyword>
<evidence type="ECO:0000256" key="3">
    <source>
        <dbReference type="ARBA" id="ARBA00022729"/>
    </source>
</evidence>
<feature type="transmembrane region" description="Helical" evidence="8">
    <location>
        <begin position="555"/>
        <end position="573"/>
    </location>
</feature>
<dbReference type="PROSITE" id="PS51324">
    <property type="entry name" value="ERV_ALR"/>
    <property type="match status" value="1"/>
</dbReference>
<dbReference type="EMBL" id="JAKCXM010000068">
    <property type="protein sequence ID" value="KAJ0404136.1"/>
    <property type="molecule type" value="Genomic_DNA"/>
</dbReference>
<dbReference type="GO" id="GO:0006457">
    <property type="term" value="P:protein folding"/>
    <property type="evidence" value="ECO:0007669"/>
    <property type="project" value="TreeGrafter"/>
</dbReference>
<evidence type="ECO:0000259" key="12">
    <source>
        <dbReference type="PROSITE" id="PS51352"/>
    </source>
</evidence>
<feature type="signal peptide" evidence="10">
    <location>
        <begin position="1"/>
        <end position="22"/>
    </location>
</feature>
<evidence type="ECO:0000313" key="14">
    <source>
        <dbReference type="Proteomes" id="UP001209570"/>
    </source>
</evidence>
<keyword evidence="6" id="KW-1015">Disulfide bond</keyword>
<proteinExistence type="predicted"/>
<keyword evidence="8" id="KW-0472">Membrane</keyword>
<comment type="caution">
    <text evidence="13">The sequence shown here is derived from an EMBL/GenBank/DDBJ whole genome shotgun (WGS) entry which is preliminary data.</text>
</comment>
<dbReference type="GO" id="GO:0016971">
    <property type="term" value="F:flavin-dependent sulfhydryl oxidase activity"/>
    <property type="evidence" value="ECO:0007669"/>
    <property type="project" value="InterPro"/>
</dbReference>
<feature type="domain" description="Thioredoxin" evidence="12">
    <location>
        <begin position="20"/>
        <end position="153"/>
    </location>
</feature>
<dbReference type="InterPro" id="IPR042568">
    <property type="entry name" value="QSOX_FAD-bd_sf"/>
</dbReference>
<dbReference type="Gene3D" id="1.20.120.1960">
    <property type="entry name" value="QSOX sulfhydryl oxidase domain"/>
    <property type="match status" value="1"/>
</dbReference>
<dbReference type="Pfam" id="PF00085">
    <property type="entry name" value="Thioredoxin"/>
    <property type="match status" value="1"/>
</dbReference>
<dbReference type="InterPro" id="IPR036249">
    <property type="entry name" value="Thioredoxin-like_sf"/>
</dbReference>
<evidence type="ECO:0000256" key="1">
    <source>
        <dbReference type="ARBA" id="ARBA00001974"/>
    </source>
</evidence>
<evidence type="ECO:0000313" key="13">
    <source>
        <dbReference type="EMBL" id="KAJ0404136.1"/>
    </source>
</evidence>
<dbReference type="AlphaFoldDB" id="A0AAD5LK63"/>
<protein>
    <recommendedName>
        <fullName evidence="8">Sulfhydryl oxidase</fullName>
        <ecNumber evidence="8">1.8.3.2</ecNumber>
    </recommendedName>
</protein>
<dbReference type="SUPFAM" id="SSF69000">
    <property type="entry name" value="FAD-dependent thiol oxidase"/>
    <property type="match status" value="1"/>
</dbReference>
<feature type="region of interest" description="Disordered" evidence="9">
    <location>
        <begin position="467"/>
        <end position="491"/>
    </location>
</feature>
<dbReference type="GO" id="GO:0005615">
    <property type="term" value="C:extracellular space"/>
    <property type="evidence" value="ECO:0007669"/>
    <property type="project" value="TreeGrafter"/>
</dbReference>
<accession>A0AAD5LK63</accession>
<dbReference type="PROSITE" id="PS00194">
    <property type="entry name" value="THIOREDOXIN_1"/>
    <property type="match status" value="1"/>
</dbReference>
<evidence type="ECO:0000256" key="7">
    <source>
        <dbReference type="ARBA" id="ARBA00023180"/>
    </source>
</evidence>
<dbReference type="Proteomes" id="UP001209570">
    <property type="component" value="Unassembled WGS sequence"/>
</dbReference>
<organism evidence="13 14">
    <name type="scientific">Pythium insidiosum</name>
    <name type="common">Pythiosis disease agent</name>
    <dbReference type="NCBI Taxonomy" id="114742"/>
    <lineage>
        <taxon>Eukaryota</taxon>
        <taxon>Sar</taxon>
        <taxon>Stramenopiles</taxon>
        <taxon>Oomycota</taxon>
        <taxon>Peronosporomycetes</taxon>
        <taxon>Pythiales</taxon>
        <taxon>Pythiaceae</taxon>
        <taxon>Pythium</taxon>
    </lineage>
</organism>
<dbReference type="Gene3D" id="1.20.120.310">
    <property type="entry name" value="ERV/ALR sulfhydryl oxidase domain"/>
    <property type="match status" value="1"/>
</dbReference>
<dbReference type="GO" id="GO:0003756">
    <property type="term" value="F:protein disulfide isomerase activity"/>
    <property type="evidence" value="ECO:0007669"/>
    <property type="project" value="TreeGrafter"/>
</dbReference>
<dbReference type="InterPro" id="IPR013766">
    <property type="entry name" value="Thioredoxin_domain"/>
</dbReference>
<keyword evidence="3 10" id="KW-0732">Signal</keyword>
<evidence type="ECO:0000256" key="2">
    <source>
        <dbReference type="ARBA" id="ARBA00022630"/>
    </source>
</evidence>
<gene>
    <name evidence="13" type="ORF">P43SY_008694</name>
</gene>
<evidence type="ECO:0000256" key="4">
    <source>
        <dbReference type="ARBA" id="ARBA00022827"/>
    </source>
</evidence>
<feature type="compositionally biased region" description="Basic and acidic residues" evidence="9">
    <location>
        <begin position="482"/>
        <end position="491"/>
    </location>
</feature>
<keyword evidence="8" id="KW-0812">Transmembrane</keyword>
<dbReference type="Pfam" id="PF04777">
    <property type="entry name" value="Evr1_Alr"/>
    <property type="match status" value="1"/>
</dbReference>
<evidence type="ECO:0000256" key="10">
    <source>
        <dbReference type="SAM" id="SignalP"/>
    </source>
</evidence>
<dbReference type="InterPro" id="IPR017905">
    <property type="entry name" value="ERV/ALR_sulphydryl_oxidase"/>
</dbReference>
<feature type="domain" description="ERV/ALR sulfhydryl oxidase" evidence="11">
    <location>
        <begin position="326"/>
        <end position="441"/>
    </location>
</feature>
<dbReference type="GO" id="GO:0000139">
    <property type="term" value="C:Golgi membrane"/>
    <property type="evidence" value="ECO:0007669"/>
    <property type="project" value="TreeGrafter"/>
</dbReference>
<dbReference type="InterPro" id="IPR039798">
    <property type="entry name" value="Sulfhydryl_oxidase"/>
</dbReference>
<dbReference type="PROSITE" id="PS51352">
    <property type="entry name" value="THIOREDOXIN_2"/>
    <property type="match status" value="1"/>
</dbReference>
<keyword evidence="4 8" id="KW-0274">FAD</keyword>
<dbReference type="InterPro" id="IPR017937">
    <property type="entry name" value="Thioredoxin_CS"/>
</dbReference>
<keyword evidence="2 8" id="KW-0285">Flavoprotein</keyword>
<dbReference type="Gene3D" id="3.40.30.10">
    <property type="entry name" value="Glutaredoxin"/>
    <property type="match status" value="1"/>
</dbReference>
<name>A0AAD5LK63_PYTIN</name>
<dbReference type="SUPFAM" id="SSF52833">
    <property type="entry name" value="Thioredoxin-like"/>
    <property type="match status" value="1"/>
</dbReference>
<evidence type="ECO:0000256" key="8">
    <source>
        <dbReference type="RuleBase" id="RU371123"/>
    </source>
</evidence>
<sequence length="583" mass="66057">MVLLRSVVSSAVALLAAVGVLAADIDPNDKGDPLFPDGHPNVTYFTDDNWDEIMTKHSDKPWLVDFYHPFCPHCKHFVPAYTEIAAYYKVEGSIHIGAISCMDHVKCRRVGIKGFPTLIAYNFDKTRPGKEVWRVVGTHTVQEVKDHVNRLFLEAKINETGTSPPPTAGPDGAAVPLPTEATNAPAAETAKPGEQVRKEIWEESTKPMNQTTRLQDAGSAFIFGLKQGVFMGRELLEDLELDALKAWLALVSQTFPGSINRRIIKKLHDKLEPIALLDYDLWDKMVKDWQSMSVFDFAAEEAKLDFTRVPEPVPEWQRLNSLFVGQGVTYRACALYTCGQWNMFHMLTMNPLGHRDDHLMVSVIATMRRFMKHFFGCVQCRDHFLEYNNLDMVKKINAAENKALALKRWLWEMHNAVNKRIRHPLWPKPDICPTCGHEDNWVEVEVDKWLGNTYVYREVEVPVAKAETRAPEPKAPGLPETQRSEGLRKEPAVVVTQRVDPEVWKPKDADLGIDNPAQKAHQGQLHVDPLHADANGHAVRHKESLQGQRAPPVSLFAWYILPVIAVAGYLLFVRSRQRPSFRH</sequence>
<dbReference type="PANTHER" id="PTHR22897:SF8">
    <property type="entry name" value="SULFHYDRYL OXIDASE"/>
    <property type="match status" value="1"/>
</dbReference>
<evidence type="ECO:0000259" key="11">
    <source>
        <dbReference type="PROSITE" id="PS51324"/>
    </source>
</evidence>
<dbReference type="EC" id="1.8.3.2" evidence="8"/>
<reference evidence="13" key="1">
    <citation type="submission" date="2021-12" db="EMBL/GenBank/DDBJ databases">
        <title>Prjna785345.</title>
        <authorList>
            <person name="Rujirawat T."/>
            <person name="Krajaejun T."/>
        </authorList>
    </citation>
    <scope>NUCLEOTIDE SEQUENCE</scope>
    <source>
        <strain evidence="13">Pi057C3</strain>
    </source>
</reference>
<dbReference type="PANTHER" id="PTHR22897">
    <property type="entry name" value="QUIESCIN Q6-RELATED SULFHYDRYL OXIDASE"/>
    <property type="match status" value="1"/>
</dbReference>
<evidence type="ECO:0000256" key="9">
    <source>
        <dbReference type="SAM" id="MobiDB-lite"/>
    </source>
</evidence>
<keyword evidence="5 8" id="KW-0560">Oxidoreductase</keyword>
<comment type="cofactor">
    <cofactor evidence="1 8">
        <name>FAD</name>
        <dbReference type="ChEBI" id="CHEBI:57692"/>
    </cofactor>
</comment>
<comment type="catalytic activity">
    <reaction evidence="8">
        <text>2 R'C(R)SH + O2 = R'C(R)S-S(R)CR' + H2O2</text>
        <dbReference type="Rhea" id="RHEA:17357"/>
        <dbReference type="ChEBI" id="CHEBI:15379"/>
        <dbReference type="ChEBI" id="CHEBI:16240"/>
        <dbReference type="ChEBI" id="CHEBI:16520"/>
        <dbReference type="ChEBI" id="CHEBI:17412"/>
        <dbReference type="EC" id="1.8.3.2"/>
    </reaction>
</comment>
<feature type="chain" id="PRO_5042004421" description="Sulfhydryl oxidase" evidence="10">
    <location>
        <begin position="23"/>
        <end position="583"/>
    </location>
</feature>
<dbReference type="InterPro" id="IPR036774">
    <property type="entry name" value="ERV/ALR_sulphydryl_oxid_sf"/>
</dbReference>
<keyword evidence="14" id="KW-1185">Reference proteome</keyword>